<dbReference type="EC" id="2.4.1.7" evidence="4"/>
<dbReference type="Pfam" id="PF00128">
    <property type="entry name" value="Alpha-amylase"/>
    <property type="match status" value="1"/>
</dbReference>
<accession>A0A286TDT9</accession>
<gene>
    <name evidence="4" type="ORF">BBJK_01640</name>
</gene>
<organism evidence="4 5">
    <name type="scientific">Bifidobacterium bifidum LMG 13195</name>
    <dbReference type="NCBI Taxonomy" id="1207542"/>
    <lineage>
        <taxon>Bacteria</taxon>
        <taxon>Bacillati</taxon>
        <taxon>Actinomycetota</taxon>
        <taxon>Actinomycetes</taxon>
        <taxon>Bifidobacteriales</taxon>
        <taxon>Bifidobacteriaceae</taxon>
        <taxon>Bifidobacterium</taxon>
    </lineage>
</organism>
<keyword evidence="4" id="KW-0328">Glycosyltransferase</keyword>
<dbReference type="InterPro" id="IPR017853">
    <property type="entry name" value="GH"/>
</dbReference>
<dbReference type="Gene3D" id="3.20.20.80">
    <property type="entry name" value="Glycosidases"/>
    <property type="match status" value="1"/>
</dbReference>
<comment type="similarity">
    <text evidence="1">Belongs to the glycosyl hydrolase 13 family. Sucrose phosphorylase subfamily.</text>
</comment>
<reference evidence="4 5" key="1">
    <citation type="journal article" date="2017" name="Biosci. Biotechnol. Biochem.">
        <title>Identification and characterization of a sulfoglycosidase from Bifidobacterium bifidum implicated in mucin glycan utilization.</title>
        <authorList>
            <person name="Katoh T."/>
            <person name="Maeshibu T."/>
            <person name="Kikkawa K."/>
            <person name="Gotoh A."/>
            <person name="Tomabechi Y."/>
            <person name="Nakamura M."/>
            <person name="Liao W.-H."/>
            <person name="Yamaguchi M."/>
            <person name="Ashida H."/>
            <person name="Yamamoto K."/>
            <person name="Katayama T."/>
        </authorList>
    </citation>
    <scope>NUCLEOTIDE SEQUENCE [LARGE SCALE GENOMIC DNA]</scope>
    <source>
        <strain evidence="4 5">JCM 7004</strain>
    </source>
</reference>
<evidence type="ECO:0000256" key="1">
    <source>
        <dbReference type="ARBA" id="ARBA00008452"/>
    </source>
</evidence>
<dbReference type="InterPro" id="IPR006047">
    <property type="entry name" value="GH13_cat_dom"/>
</dbReference>
<dbReference type="PANTHER" id="PTHR38784:SF1">
    <property type="entry name" value="SUCROSE PHOSPHORYLASE"/>
    <property type="match status" value="1"/>
</dbReference>
<dbReference type="Proteomes" id="UP000262177">
    <property type="component" value="Chromosome"/>
</dbReference>
<sequence length="135" mass="15101">MYDGVHVLPFFTPFDGDAAGFDLIDHTKVDPRLGSWDDVAELSKSHDIIVDAIVNHMSWESAQFQDVLKNGEKSEYYPMFLTVSSVFPNGATEEDLAGICRPRGESRKSRAPKSLTRRGRHIGRAASSCNMRTLR</sequence>
<dbReference type="GO" id="GO:0005975">
    <property type="term" value="P:carbohydrate metabolic process"/>
    <property type="evidence" value="ECO:0007669"/>
    <property type="project" value="InterPro"/>
</dbReference>
<evidence type="ECO:0000259" key="3">
    <source>
        <dbReference type="Pfam" id="PF00128"/>
    </source>
</evidence>
<protein>
    <submittedName>
        <fullName evidence="4">Sucrose phosphorylase</fullName>
        <ecNumber evidence="4">2.4.1.7</ecNumber>
    </submittedName>
</protein>
<dbReference type="GO" id="GO:0009018">
    <property type="term" value="F:sucrose phosphorylase activity"/>
    <property type="evidence" value="ECO:0007669"/>
    <property type="project" value="UniProtKB-EC"/>
</dbReference>
<evidence type="ECO:0000313" key="4">
    <source>
        <dbReference type="EMBL" id="BBA48130.1"/>
    </source>
</evidence>
<dbReference type="EMBL" id="AP018131">
    <property type="protein sequence ID" value="BBA48130.1"/>
    <property type="molecule type" value="Genomic_DNA"/>
</dbReference>
<feature type="region of interest" description="Disordered" evidence="2">
    <location>
        <begin position="103"/>
        <end position="135"/>
    </location>
</feature>
<evidence type="ECO:0000313" key="5">
    <source>
        <dbReference type="Proteomes" id="UP000262177"/>
    </source>
</evidence>
<evidence type="ECO:0000256" key="2">
    <source>
        <dbReference type="SAM" id="MobiDB-lite"/>
    </source>
</evidence>
<dbReference type="AlphaFoldDB" id="A0A286TDT9"/>
<name>A0A286TDT9_BIFBI</name>
<feature type="domain" description="Glycosyl hydrolase family 13 catalytic" evidence="3">
    <location>
        <begin position="3"/>
        <end position="77"/>
    </location>
</feature>
<dbReference type="SUPFAM" id="SSF51445">
    <property type="entry name" value="(Trans)glycosidases"/>
    <property type="match status" value="1"/>
</dbReference>
<dbReference type="PANTHER" id="PTHR38784">
    <property type="entry name" value="SUCROSE PHOSPHORYLASE"/>
    <property type="match status" value="1"/>
</dbReference>
<proteinExistence type="inferred from homology"/>
<keyword evidence="4" id="KW-0808">Transferase</keyword>
<feature type="compositionally biased region" description="Basic residues" evidence="2">
    <location>
        <begin position="109"/>
        <end position="123"/>
    </location>
</feature>